<evidence type="ECO:0000313" key="2">
    <source>
        <dbReference type="EMBL" id="SER49545.1"/>
    </source>
</evidence>
<proteinExistence type="predicted"/>
<keyword evidence="3" id="KW-1185">Reference proteome</keyword>
<accession>A0A1H9PP08</accession>
<gene>
    <name evidence="2" type="ORF">SAMN05216548_12135</name>
</gene>
<sequence>MWRLVNFDSGCHMIGTIIATALSSGVIAASVSFFLTLSKETMLERQKKMESAFDAFSSFDNTLASYFIQSMSYVNGKISKDQLNDLIIASNNPVGSGSLERLEMLVGFYFPSLELDLRKYLAARDLLNVVLNRFDRQEAGPKDYDGAMRNFIEQGNAFKSTLLAEGRSLARLNPLTFWLRRENAFSAD</sequence>
<reference evidence="2 3" key="1">
    <citation type="submission" date="2016-10" db="EMBL/GenBank/DDBJ databases">
        <authorList>
            <person name="de Groot N.N."/>
        </authorList>
    </citation>
    <scope>NUCLEOTIDE SEQUENCE [LARGE SCALE GENOMIC DNA]</scope>
    <source>
        <strain evidence="2 3">A52C2</strain>
    </source>
</reference>
<dbReference type="AlphaFoldDB" id="A0A1H9PP08"/>
<evidence type="ECO:0000256" key="1">
    <source>
        <dbReference type="SAM" id="Phobius"/>
    </source>
</evidence>
<protein>
    <submittedName>
        <fullName evidence="2">Uncharacterized protein</fullName>
    </submittedName>
</protein>
<organism evidence="2 3">
    <name type="scientific">Faunimonas pinastri</name>
    <dbReference type="NCBI Taxonomy" id="1855383"/>
    <lineage>
        <taxon>Bacteria</taxon>
        <taxon>Pseudomonadati</taxon>
        <taxon>Pseudomonadota</taxon>
        <taxon>Alphaproteobacteria</taxon>
        <taxon>Hyphomicrobiales</taxon>
        <taxon>Afifellaceae</taxon>
        <taxon>Faunimonas</taxon>
    </lineage>
</organism>
<dbReference type="Proteomes" id="UP000199647">
    <property type="component" value="Unassembled WGS sequence"/>
</dbReference>
<feature type="transmembrane region" description="Helical" evidence="1">
    <location>
        <begin position="12"/>
        <end position="37"/>
    </location>
</feature>
<dbReference type="EMBL" id="FOFG01000021">
    <property type="protein sequence ID" value="SER49545.1"/>
    <property type="molecule type" value="Genomic_DNA"/>
</dbReference>
<evidence type="ECO:0000313" key="3">
    <source>
        <dbReference type="Proteomes" id="UP000199647"/>
    </source>
</evidence>
<keyword evidence="1" id="KW-0812">Transmembrane</keyword>
<name>A0A1H9PP08_9HYPH</name>
<keyword evidence="1" id="KW-0472">Membrane</keyword>
<keyword evidence="1" id="KW-1133">Transmembrane helix</keyword>